<keyword evidence="7" id="KW-1185">Reference proteome</keyword>
<accession>A0A1H3JBW8</accession>
<evidence type="ECO:0000256" key="1">
    <source>
        <dbReference type="ARBA" id="ARBA00004255"/>
    </source>
</evidence>
<gene>
    <name evidence="6" type="ORF">SAMN05444365_10247</name>
</gene>
<dbReference type="GO" id="GO:0012505">
    <property type="term" value="C:endomembrane system"/>
    <property type="evidence" value="ECO:0007669"/>
    <property type="project" value="UniProtKB-ARBA"/>
</dbReference>
<name>A0A1H3JBW8_9ACTN</name>
<dbReference type="EMBL" id="FNPH01000002">
    <property type="protein sequence ID" value="SDY37463.1"/>
    <property type="molecule type" value="Genomic_DNA"/>
</dbReference>
<evidence type="ECO:0000256" key="3">
    <source>
        <dbReference type="ARBA" id="ARBA00023121"/>
    </source>
</evidence>
<evidence type="ECO:0000313" key="6">
    <source>
        <dbReference type="EMBL" id="SDY37463.1"/>
    </source>
</evidence>
<comment type="subcellular location">
    <subcellularLocation>
        <location evidence="1">Golgi apparatus membrane</location>
        <topology evidence="1">Peripheral membrane protein</topology>
        <orientation evidence="1">Cytoplasmic side</orientation>
    </subcellularLocation>
</comment>
<proteinExistence type="predicted"/>
<evidence type="ECO:0000256" key="5">
    <source>
        <dbReference type="SAM" id="Phobius"/>
    </source>
</evidence>
<keyword evidence="4 5" id="KW-0472">Membrane</keyword>
<dbReference type="STRING" id="405436.SAMN05444365_10247"/>
<organism evidence="6 7">
    <name type="scientific">Micromonospora pattaloongensis</name>
    <dbReference type="NCBI Taxonomy" id="405436"/>
    <lineage>
        <taxon>Bacteria</taxon>
        <taxon>Bacillati</taxon>
        <taxon>Actinomycetota</taxon>
        <taxon>Actinomycetes</taxon>
        <taxon>Micromonosporales</taxon>
        <taxon>Micromonosporaceae</taxon>
        <taxon>Micromonospora</taxon>
    </lineage>
</organism>
<dbReference type="RefSeq" id="WP_091552789.1">
    <property type="nucleotide sequence ID" value="NZ_FNPH01000002.1"/>
</dbReference>
<dbReference type="Pfam" id="PF05719">
    <property type="entry name" value="GPP34"/>
    <property type="match status" value="1"/>
</dbReference>
<dbReference type="AlphaFoldDB" id="A0A1H3JBW8"/>
<keyword evidence="2" id="KW-0333">Golgi apparatus</keyword>
<keyword evidence="5" id="KW-0812">Transmembrane</keyword>
<reference evidence="7" key="1">
    <citation type="submission" date="2016-10" db="EMBL/GenBank/DDBJ databases">
        <authorList>
            <person name="Varghese N."/>
            <person name="Submissions S."/>
        </authorList>
    </citation>
    <scope>NUCLEOTIDE SEQUENCE [LARGE SCALE GENOMIC DNA]</scope>
    <source>
        <strain evidence="7">DSM 45245</strain>
    </source>
</reference>
<keyword evidence="5" id="KW-1133">Transmembrane helix</keyword>
<sequence length="214" mass="22788">MLTADTGPGFTLAEEFFLIAHDDRTGRALLGGDLLAVGLAGSVLAGLVLAGRLTVLDRAVALMDSRPVGDPIGDPLIAELRQRAERRSVRAWIEYLCDGLTAAVAEDLAARGLIRIAEVRHPVTRRRTARYPAVDAARAVGPRVRLGHALGAPAPVDARTALLAEIVRATGLDGWFVDVYGPPVREQLARIDANLPRTLRALLTGVDEAVTAVR</sequence>
<keyword evidence="3" id="KW-0446">Lipid-binding</keyword>
<protein>
    <submittedName>
        <fullName evidence="6">Golgi phosphoprotein 3 (GPP34)</fullName>
    </submittedName>
</protein>
<dbReference type="InterPro" id="IPR008628">
    <property type="entry name" value="GPP34-like"/>
</dbReference>
<dbReference type="Proteomes" id="UP000242415">
    <property type="component" value="Unassembled WGS sequence"/>
</dbReference>
<dbReference type="OrthoDB" id="3290832at2"/>
<evidence type="ECO:0000313" key="7">
    <source>
        <dbReference type="Proteomes" id="UP000242415"/>
    </source>
</evidence>
<dbReference type="GO" id="GO:0070273">
    <property type="term" value="F:phosphatidylinositol-4-phosphate binding"/>
    <property type="evidence" value="ECO:0007669"/>
    <property type="project" value="InterPro"/>
</dbReference>
<feature type="transmembrane region" description="Helical" evidence="5">
    <location>
        <begin position="34"/>
        <end position="56"/>
    </location>
</feature>
<dbReference type="InterPro" id="IPR038261">
    <property type="entry name" value="GPP34-like_sf"/>
</dbReference>
<evidence type="ECO:0000256" key="2">
    <source>
        <dbReference type="ARBA" id="ARBA00023034"/>
    </source>
</evidence>
<dbReference type="GO" id="GO:0005737">
    <property type="term" value="C:cytoplasm"/>
    <property type="evidence" value="ECO:0007669"/>
    <property type="project" value="UniProtKB-ARBA"/>
</dbReference>
<evidence type="ECO:0000256" key="4">
    <source>
        <dbReference type="ARBA" id="ARBA00023136"/>
    </source>
</evidence>
<dbReference type="Gene3D" id="1.10.3630.10">
    <property type="entry name" value="yeast vps74-n-term truncation variant domain like"/>
    <property type="match status" value="1"/>
</dbReference>